<dbReference type="KEGG" id="gfm:Enr17x_15900"/>
<gene>
    <name evidence="2" type="ORF">Enr17x_15900</name>
</gene>
<name>A0A518I8Z2_9PLAN</name>
<evidence type="ECO:0000313" key="2">
    <source>
        <dbReference type="EMBL" id="QDV49570.1"/>
    </source>
</evidence>
<keyword evidence="3" id="KW-1185">Reference proteome</keyword>
<evidence type="ECO:0000256" key="1">
    <source>
        <dbReference type="SAM" id="Phobius"/>
    </source>
</evidence>
<feature type="transmembrane region" description="Helical" evidence="1">
    <location>
        <begin position="12"/>
        <end position="35"/>
    </location>
</feature>
<protein>
    <submittedName>
        <fullName evidence="2">Uncharacterized protein</fullName>
    </submittedName>
</protein>
<dbReference type="EMBL" id="CP037452">
    <property type="protein sequence ID" value="QDV49570.1"/>
    <property type="molecule type" value="Genomic_DNA"/>
</dbReference>
<dbReference type="AlphaFoldDB" id="A0A518I8Z2"/>
<feature type="transmembrane region" description="Helical" evidence="1">
    <location>
        <begin position="225"/>
        <end position="245"/>
    </location>
</feature>
<feature type="transmembrane region" description="Helical" evidence="1">
    <location>
        <begin position="266"/>
        <end position="291"/>
    </location>
</feature>
<sequence>MRLYSTPQSANNLEVSLLAIIETIAAVSFSLWLAISYLGTWDYVLVGACVAPLLLLRTESSCNLALHTFLKYESLAILNYSQSVGTKKILAFFLYFCTLLFVPLLCRLFAMIMGIIKRPIETITRIPCNWIQICVCTDLFHPPELVPGIQLNKNKISFDILDFVTYCKFVFDISFRRVKYNFDLIIDPKTSLIRRLISLVIIFLEPYSFFCWFLVTLLLFYSGPIIYRFSLKSTSIVWAPLLWIIPKATPKTKMITRLKVINKSSWGRLISVVSSAVLVLFVFKILIFTGINELNERFSDSSILSKLSMFIEPHSIPIWQVASAANSLLALGLFWYASSNLIHIETGEIKESDDNSTIDYTLRTASVIRTSLSLYTISCLFYIVLYKVSLFDIPPLGDKFFPWQS</sequence>
<feature type="transmembrane region" description="Helical" evidence="1">
    <location>
        <begin position="316"/>
        <end position="337"/>
    </location>
</feature>
<feature type="transmembrane region" description="Helical" evidence="1">
    <location>
        <begin position="372"/>
        <end position="391"/>
    </location>
</feature>
<evidence type="ECO:0000313" key="3">
    <source>
        <dbReference type="Proteomes" id="UP000318313"/>
    </source>
</evidence>
<organism evidence="2 3">
    <name type="scientific">Gimesia fumaroli</name>
    <dbReference type="NCBI Taxonomy" id="2527976"/>
    <lineage>
        <taxon>Bacteria</taxon>
        <taxon>Pseudomonadati</taxon>
        <taxon>Planctomycetota</taxon>
        <taxon>Planctomycetia</taxon>
        <taxon>Planctomycetales</taxon>
        <taxon>Planctomycetaceae</taxon>
        <taxon>Gimesia</taxon>
    </lineage>
</organism>
<keyword evidence="1" id="KW-0472">Membrane</keyword>
<dbReference type="OrthoDB" id="9852697at2"/>
<dbReference type="RefSeq" id="WP_145307429.1">
    <property type="nucleotide sequence ID" value="NZ_CP037452.1"/>
</dbReference>
<feature type="transmembrane region" description="Helical" evidence="1">
    <location>
        <begin position="196"/>
        <end position="219"/>
    </location>
</feature>
<feature type="transmembrane region" description="Helical" evidence="1">
    <location>
        <begin position="89"/>
        <end position="110"/>
    </location>
</feature>
<proteinExistence type="predicted"/>
<dbReference type="Proteomes" id="UP000318313">
    <property type="component" value="Chromosome"/>
</dbReference>
<keyword evidence="1" id="KW-0812">Transmembrane</keyword>
<accession>A0A518I8Z2</accession>
<reference evidence="2 3" key="1">
    <citation type="submission" date="2019-03" db="EMBL/GenBank/DDBJ databases">
        <title>Deep-cultivation of Planctomycetes and their phenomic and genomic characterization uncovers novel biology.</title>
        <authorList>
            <person name="Wiegand S."/>
            <person name="Jogler M."/>
            <person name="Boedeker C."/>
            <person name="Pinto D."/>
            <person name="Vollmers J."/>
            <person name="Rivas-Marin E."/>
            <person name="Kohn T."/>
            <person name="Peeters S.H."/>
            <person name="Heuer A."/>
            <person name="Rast P."/>
            <person name="Oberbeckmann S."/>
            <person name="Bunk B."/>
            <person name="Jeske O."/>
            <person name="Meyerdierks A."/>
            <person name="Storesund J.E."/>
            <person name="Kallscheuer N."/>
            <person name="Luecker S."/>
            <person name="Lage O.M."/>
            <person name="Pohl T."/>
            <person name="Merkel B.J."/>
            <person name="Hornburger P."/>
            <person name="Mueller R.-W."/>
            <person name="Bruemmer F."/>
            <person name="Labrenz M."/>
            <person name="Spormann A.M."/>
            <person name="Op den Camp H."/>
            <person name="Overmann J."/>
            <person name="Amann R."/>
            <person name="Jetten M.S.M."/>
            <person name="Mascher T."/>
            <person name="Medema M.H."/>
            <person name="Devos D.P."/>
            <person name="Kaster A.-K."/>
            <person name="Ovreas L."/>
            <person name="Rohde M."/>
            <person name="Galperin M.Y."/>
            <person name="Jogler C."/>
        </authorList>
    </citation>
    <scope>NUCLEOTIDE SEQUENCE [LARGE SCALE GENOMIC DNA]</scope>
    <source>
        <strain evidence="2 3">Enr17</strain>
    </source>
</reference>
<keyword evidence="1" id="KW-1133">Transmembrane helix</keyword>